<evidence type="ECO:0000313" key="1">
    <source>
        <dbReference type="EMBL" id="KAI3669153.1"/>
    </source>
</evidence>
<accession>A0ACB8XNI1</accession>
<proteinExistence type="predicted"/>
<name>A0ACB8XNI1_ARCLA</name>
<reference evidence="1 2" key="2">
    <citation type="journal article" date="2022" name="Mol. Ecol. Resour.">
        <title>The genomes of chicory, endive, great burdock and yacon provide insights into Asteraceae paleo-polyploidization history and plant inulin production.</title>
        <authorList>
            <person name="Fan W."/>
            <person name="Wang S."/>
            <person name="Wang H."/>
            <person name="Wang A."/>
            <person name="Jiang F."/>
            <person name="Liu H."/>
            <person name="Zhao H."/>
            <person name="Xu D."/>
            <person name="Zhang Y."/>
        </authorList>
    </citation>
    <scope>NUCLEOTIDE SEQUENCE [LARGE SCALE GENOMIC DNA]</scope>
    <source>
        <strain evidence="2">cv. Niubang</strain>
    </source>
</reference>
<gene>
    <name evidence="1" type="ORF">L6452_40379</name>
</gene>
<protein>
    <submittedName>
        <fullName evidence="1">Uncharacterized protein</fullName>
    </submittedName>
</protein>
<reference evidence="2" key="1">
    <citation type="journal article" date="2022" name="Mol. Ecol. Resour.">
        <title>The genomes of chicory, endive, great burdock and yacon provide insights into Asteraceae palaeo-polyploidization history and plant inulin production.</title>
        <authorList>
            <person name="Fan W."/>
            <person name="Wang S."/>
            <person name="Wang H."/>
            <person name="Wang A."/>
            <person name="Jiang F."/>
            <person name="Liu H."/>
            <person name="Zhao H."/>
            <person name="Xu D."/>
            <person name="Zhang Y."/>
        </authorList>
    </citation>
    <scope>NUCLEOTIDE SEQUENCE [LARGE SCALE GENOMIC DNA]</scope>
    <source>
        <strain evidence="2">cv. Niubang</strain>
    </source>
</reference>
<sequence length="81" mass="9758">MYVFLLASWDNLVIYIKIDLIFQDHLLLLYKNLFSFLLCYLFSPELASWKLERGNVGWSRRKKVFYPKIVIKVDCGRRPEL</sequence>
<organism evidence="1 2">
    <name type="scientific">Arctium lappa</name>
    <name type="common">Greater burdock</name>
    <name type="synonym">Lappa major</name>
    <dbReference type="NCBI Taxonomy" id="4217"/>
    <lineage>
        <taxon>Eukaryota</taxon>
        <taxon>Viridiplantae</taxon>
        <taxon>Streptophyta</taxon>
        <taxon>Embryophyta</taxon>
        <taxon>Tracheophyta</taxon>
        <taxon>Spermatophyta</taxon>
        <taxon>Magnoliopsida</taxon>
        <taxon>eudicotyledons</taxon>
        <taxon>Gunneridae</taxon>
        <taxon>Pentapetalae</taxon>
        <taxon>asterids</taxon>
        <taxon>campanulids</taxon>
        <taxon>Asterales</taxon>
        <taxon>Asteraceae</taxon>
        <taxon>Carduoideae</taxon>
        <taxon>Cardueae</taxon>
        <taxon>Arctiinae</taxon>
        <taxon>Arctium</taxon>
    </lineage>
</organism>
<dbReference type="EMBL" id="CM042062">
    <property type="protein sequence ID" value="KAI3669153.1"/>
    <property type="molecule type" value="Genomic_DNA"/>
</dbReference>
<dbReference type="Proteomes" id="UP001055879">
    <property type="component" value="Linkage Group LG16"/>
</dbReference>
<comment type="caution">
    <text evidence="1">The sequence shown here is derived from an EMBL/GenBank/DDBJ whole genome shotgun (WGS) entry which is preliminary data.</text>
</comment>
<keyword evidence="2" id="KW-1185">Reference proteome</keyword>
<evidence type="ECO:0000313" key="2">
    <source>
        <dbReference type="Proteomes" id="UP001055879"/>
    </source>
</evidence>